<keyword evidence="2" id="KW-1185">Reference proteome</keyword>
<sequence length="175" mass="20206">METREVKDSHSIIIADTSVLINFLAIDRLDLIERHSCRFFITEHVRHEVTTHYGEQVCRLDRAVEQGILEVIQITDPDEVETFARWIGFERFGEGECACIAVALHRQYRLAMDDKQAIKQAERCHATLKILTTQDLMCSMLQETLLTVAEADAIKQDWATFHRFRLKIASFGDLL</sequence>
<gene>
    <name evidence="1" type="ORF">HW932_10895</name>
</gene>
<name>A0A850R8Z3_9GAMM</name>
<dbReference type="Proteomes" id="UP000592294">
    <property type="component" value="Unassembled WGS sequence"/>
</dbReference>
<accession>A0A850R8Z3</accession>
<dbReference type="EMBL" id="JABZEO010000006">
    <property type="protein sequence ID" value="NVZ09768.1"/>
    <property type="molecule type" value="Genomic_DNA"/>
</dbReference>
<comment type="caution">
    <text evidence="1">The sequence shown here is derived from an EMBL/GenBank/DDBJ whole genome shotgun (WGS) entry which is preliminary data.</text>
</comment>
<proteinExistence type="predicted"/>
<evidence type="ECO:0000313" key="2">
    <source>
        <dbReference type="Proteomes" id="UP000592294"/>
    </source>
</evidence>
<reference evidence="1 2" key="1">
    <citation type="submission" date="2020-06" db="EMBL/GenBank/DDBJ databases">
        <title>Whole-genome sequence of Allochromatium humboldtianum DSM 21881, type strain.</title>
        <authorList>
            <person name="Kyndt J.A."/>
            <person name="Meyer T.E."/>
        </authorList>
    </citation>
    <scope>NUCLEOTIDE SEQUENCE [LARGE SCALE GENOMIC DNA]</scope>
    <source>
        <strain evidence="1 2">DSM 21881</strain>
    </source>
</reference>
<protein>
    <recommendedName>
        <fullName evidence="3">PIN domain-containing protein</fullName>
    </recommendedName>
</protein>
<evidence type="ECO:0000313" key="1">
    <source>
        <dbReference type="EMBL" id="NVZ09768.1"/>
    </source>
</evidence>
<organism evidence="1 2">
    <name type="scientific">Allochromatium humboldtianum</name>
    <dbReference type="NCBI Taxonomy" id="504901"/>
    <lineage>
        <taxon>Bacteria</taxon>
        <taxon>Pseudomonadati</taxon>
        <taxon>Pseudomonadota</taxon>
        <taxon>Gammaproteobacteria</taxon>
        <taxon>Chromatiales</taxon>
        <taxon>Chromatiaceae</taxon>
        <taxon>Allochromatium</taxon>
    </lineage>
</organism>
<dbReference type="RefSeq" id="WP_176976518.1">
    <property type="nucleotide sequence ID" value="NZ_JABZEO010000006.1"/>
</dbReference>
<dbReference type="Pfam" id="PF11848">
    <property type="entry name" value="DUF3368"/>
    <property type="match status" value="1"/>
</dbReference>
<dbReference type="AlphaFoldDB" id="A0A850R8Z3"/>
<evidence type="ECO:0008006" key="3">
    <source>
        <dbReference type="Google" id="ProtNLM"/>
    </source>
</evidence>
<dbReference type="InterPro" id="IPR021799">
    <property type="entry name" value="PIN-like_prokaryotic"/>
</dbReference>